<organism evidence="1 2">
    <name type="scientific">Bowmanella denitrificans</name>
    <dbReference type="NCBI Taxonomy" id="366582"/>
    <lineage>
        <taxon>Bacteria</taxon>
        <taxon>Pseudomonadati</taxon>
        <taxon>Pseudomonadota</taxon>
        <taxon>Gammaproteobacteria</taxon>
        <taxon>Alteromonadales</taxon>
        <taxon>Alteromonadaceae</taxon>
        <taxon>Bowmanella</taxon>
    </lineage>
</organism>
<protein>
    <submittedName>
        <fullName evidence="1">Uncharacterized protein</fullName>
    </submittedName>
</protein>
<reference evidence="1 2" key="1">
    <citation type="journal article" date="2019" name="Int. J. Syst. Evol. Microbiol.">
        <title>The Global Catalogue of Microorganisms (GCM) 10K type strain sequencing project: providing services to taxonomists for standard genome sequencing and annotation.</title>
        <authorList>
            <consortium name="The Broad Institute Genomics Platform"/>
            <consortium name="The Broad Institute Genome Sequencing Center for Infectious Disease"/>
            <person name="Wu L."/>
            <person name="Ma J."/>
        </authorList>
    </citation>
    <scope>NUCLEOTIDE SEQUENCE [LARGE SCALE GENOMIC DNA]</scope>
    <source>
        <strain evidence="1 2">JCM 13378</strain>
    </source>
</reference>
<evidence type="ECO:0000313" key="1">
    <source>
        <dbReference type="EMBL" id="GAA0340795.1"/>
    </source>
</evidence>
<comment type="caution">
    <text evidence="1">The sequence shown here is derived from an EMBL/GenBank/DDBJ whole genome shotgun (WGS) entry which is preliminary data.</text>
</comment>
<proteinExistence type="predicted"/>
<accession>A0ABN0WL46</accession>
<evidence type="ECO:0000313" key="2">
    <source>
        <dbReference type="Proteomes" id="UP001501757"/>
    </source>
</evidence>
<dbReference type="EMBL" id="BAAAEI010000001">
    <property type="protein sequence ID" value="GAA0340795.1"/>
    <property type="molecule type" value="Genomic_DNA"/>
</dbReference>
<dbReference type="Proteomes" id="UP001501757">
    <property type="component" value="Unassembled WGS sequence"/>
</dbReference>
<sequence length="84" mass="9172">MLAFKEGHNLTGSNPTVSHTRLYMLTPPDPVGMIFSQVIDYLSGSLLRERKLVDALRVTLSHEEPINLTPIILIGGGGDVNLVM</sequence>
<gene>
    <name evidence="1" type="ORF">GCM10009092_01590</name>
</gene>
<name>A0ABN0WL46_9ALTE</name>
<keyword evidence="2" id="KW-1185">Reference proteome</keyword>